<evidence type="ECO:0008006" key="2">
    <source>
        <dbReference type="Google" id="ProtNLM"/>
    </source>
</evidence>
<reference evidence="1" key="1">
    <citation type="submission" date="2020-05" db="EMBL/GenBank/DDBJ databases">
        <authorList>
            <person name="Chiriac C."/>
            <person name="Salcher M."/>
            <person name="Ghai R."/>
            <person name="Kavagutti S V."/>
        </authorList>
    </citation>
    <scope>NUCLEOTIDE SEQUENCE</scope>
</reference>
<evidence type="ECO:0000313" key="1">
    <source>
        <dbReference type="EMBL" id="CAB4219570.1"/>
    </source>
</evidence>
<protein>
    <recommendedName>
        <fullName evidence="2">Phosphoadenosine phosphosulphate reductase</fullName>
    </recommendedName>
</protein>
<gene>
    <name evidence="1" type="ORF">UFOVP1615_43</name>
</gene>
<dbReference type="Gene3D" id="3.40.50.620">
    <property type="entry name" value="HUPs"/>
    <property type="match status" value="1"/>
</dbReference>
<dbReference type="SUPFAM" id="SSF52402">
    <property type="entry name" value="Adenine nucleotide alpha hydrolases-like"/>
    <property type="match status" value="1"/>
</dbReference>
<proteinExistence type="predicted"/>
<dbReference type="EMBL" id="LR797481">
    <property type="protein sequence ID" value="CAB4219570.1"/>
    <property type="molecule type" value="Genomic_DNA"/>
</dbReference>
<accession>A0A6J5SWF2</accession>
<dbReference type="InterPro" id="IPR014729">
    <property type="entry name" value="Rossmann-like_a/b/a_fold"/>
</dbReference>
<name>A0A6J5SWF2_9CAUD</name>
<organism evidence="1">
    <name type="scientific">uncultured Caudovirales phage</name>
    <dbReference type="NCBI Taxonomy" id="2100421"/>
    <lineage>
        <taxon>Viruses</taxon>
        <taxon>Duplodnaviria</taxon>
        <taxon>Heunggongvirae</taxon>
        <taxon>Uroviricota</taxon>
        <taxon>Caudoviricetes</taxon>
        <taxon>Peduoviridae</taxon>
        <taxon>Maltschvirus</taxon>
        <taxon>Maltschvirus maltsch</taxon>
    </lineage>
</organism>
<sequence length="200" mass="23325">MVNMKHIVCYSGGHSSALVAIEVVRKYGKENVILCNHECILEDKDVARFEQEVANYLGLPITYVNFKDSDNKDQFDVVVEKGSFVNTKTRQALCTAVMKTEPFMKWLESFNKDEIVIYYGFDKNEQHRIVRRTSILASQGYKSDYPLALWQERTMFETSEIGIQRPMLYNKFKHANCIGCLKAGKQHWYIVFFRISRNIL</sequence>